<protein>
    <recommendedName>
        <fullName evidence="3">NAD-dependent epimerase/dehydratase domain-containing protein</fullName>
    </recommendedName>
</protein>
<comment type="caution">
    <text evidence="4">The sequence shown here is derived from an EMBL/GenBank/DDBJ whole genome shotgun (WGS) entry which is preliminary data.</text>
</comment>
<accession>A0AAD6HVA0</accession>
<dbReference type="AlphaFoldDB" id="A0AAD6HVA0"/>
<evidence type="ECO:0000256" key="2">
    <source>
        <dbReference type="ARBA" id="ARBA00023445"/>
    </source>
</evidence>
<dbReference type="InterPro" id="IPR001509">
    <property type="entry name" value="Epimerase_deHydtase"/>
</dbReference>
<dbReference type="PANTHER" id="PTHR10366">
    <property type="entry name" value="NAD DEPENDENT EPIMERASE/DEHYDRATASE"/>
    <property type="match status" value="1"/>
</dbReference>
<dbReference type="Gene3D" id="3.40.50.720">
    <property type="entry name" value="NAD(P)-binding Rossmann-like Domain"/>
    <property type="match status" value="1"/>
</dbReference>
<dbReference type="Pfam" id="PF01370">
    <property type="entry name" value="Epimerase"/>
    <property type="match status" value="1"/>
</dbReference>
<reference evidence="4" key="1">
    <citation type="journal article" date="2023" name="IMA Fungus">
        <title>Comparative genomic study of the Penicillium genus elucidates a diverse pangenome and 15 lateral gene transfer events.</title>
        <authorList>
            <person name="Petersen C."/>
            <person name="Sorensen T."/>
            <person name="Nielsen M.R."/>
            <person name="Sondergaard T.E."/>
            <person name="Sorensen J.L."/>
            <person name="Fitzpatrick D.A."/>
            <person name="Frisvad J.C."/>
            <person name="Nielsen K.L."/>
        </authorList>
    </citation>
    <scope>NUCLEOTIDE SEQUENCE</scope>
    <source>
        <strain evidence="4">IBT 17514</strain>
    </source>
</reference>
<name>A0AAD6HVA0_9EURO</name>
<sequence length="334" mass="37081">MVKVLLTGGSGFIAAHIVDVLLQHGFETVVTVRSEEKGKRIIDAHPDIPKEKLSYVIVKDVAQDGAFNEAVKSTPPFDYVLHTASPFHYNINDPVKDFLDPAIKGTTGILKSIKAYAPSVKRVVITSSFAAILNGDKHPKLYSEQNWNPITWEEAQDHAKVYRGSKTFAEKAAWEFVEKERPNFDISTICPPLVLGPIVHYLNSLDAINTSNQRVRDMIQGKFKDGLSPTGVFIWVDVRDVALAHVRAIEVAEAGGKRFFVVAGYYSNKQVADAIRETHPQLESKLPSTEVPDDFPSDVYEIDNSRSREILGLKYRALKETVSSTVESMLEVGA</sequence>
<dbReference type="Proteomes" id="UP001215712">
    <property type="component" value="Unassembled WGS sequence"/>
</dbReference>
<reference evidence="4" key="2">
    <citation type="submission" date="2023-01" db="EMBL/GenBank/DDBJ databases">
        <authorList>
            <person name="Petersen C."/>
        </authorList>
    </citation>
    <scope>NUCLEOTIDE SEQUENCE</scope>
    <source>
        <strain evidence="4">IBT 17514</strain>
    </source>
</reference>
<dbReference type="PANTHER" id="PTHR10366:SF564">
    <property type="entry name" value="STEROL-4-ALPHA-CARBOXYLATE 3-DEHYDROGENASE, DECARBOXYLATING"/>
    <property type="match status" value="1"/>
</dbReference>
<feature type="domain" description="NAD-dependent epimerase/dehydratase" evidence="3">
    <location>
        <begin position="4"/>
        <end position="259"/>
    </location>
</feature>
<dbReference type="InterPro" id="IPR050425">
    <property type="entry name" value="NAD(P)_dehydrat-like"/>
</dbReference>
<dbReference type="InterPro" id="IPR036291">
    <property type="entry name" value="NAD(P)-bd_dom_sf"/>
</dbReference>
<dbReference type="SUPFAM" id="SSF51735">
    <property type="entry name" value="NAD(P)-binding Rossmann-fold domains"/>
    <property type="match status" value="1"/>
</dbReference>
<evidence type="ECO:0000313" key="5">
    <source>
        <dbReference type="Proteomes" id="UP001215712"/>
    </source>
</evidence>
<keyword evidence="1" id="KW-0560">Oxidoreductase</keyword>
<dbReference type="CDD" id="cd05227">
    <property type="entry name" value="AR_SDR_e"/>
    <property type="match status" value="1"/>
</dbReference>
<comment type="similarity">
    <text evidence="2">Belongs to the NAD(P)-dependent epimerase/dehydratase family. Dihydroflavonol-4-reductase subfamily.</text>
</comment>
<gene>
    <name evidence="4" type="ORF">N7493_002001</name>
</gene>
<dbReference type="GO" id="GO:0016616">
    <property type="term" value="F:oxidoreductase activity, acting on the CH-OH group of donors, NAD or NADP as acceptor"/>
    <property type="evidence" value="ECO:0007669"/>
    <property type="project" value="TreeGrafter"/>
</dbReference>
<evidence type="ECO:0000256" key="1">
    <source>
        <dbReference type="ARBA" id="ARBA00023002"/>
    </source>
</evidence>
<keyword evidence="5" id="KW-1185">Reference proteome</keyword>
<evidence type="ECO:0000259" key="3">
    <source>
        <dbReference type="Pfam" id="PF01370"/>
    </source>
</evidence>
<dbReference type="EMBL" id="JAQJAN010000002">
    <property type="protein sequence ID" value="KAJ5738846.1"/>
    <property type="molecule type" value="Genomic_DNA"/>
</dbReference>
<dbReference type="FunFam" id="3.40.50.720:FF:000191">
    <property type="entry name" value="Methylglyoxal reductase (NADPH-dependent)"/>
    <property type="match status" value="1"/>
</dbReference>
<proteinExistence type="inferred from homology"/>
<evidence type="ECO:0000313" key="4">
    <source>
        <dbReference type="EMBL" id="KAJ5738846.1"/>
    </source>
</evidence>
<organism evidence="4 5">
    <name type="scientific">Penicillium malachiteum</name>
    <dbReference type="NCBI Taxonomy" id="1324776"/>
    <lineage>
        <taxon>Eukaryota</taxon>
        <taxon>Fungi</taxon>
        <taxon>Dikarya</taxon>
        <taxon>Ascomycota</taxon>
        <taxon>Pezizomycotina</taxon>
        <taxon>Eurotiomycetes</taxon>
        <taxon>Eurotiomycetidae</taxon>
        <taxon>Eurotiales</taxon>
        <taxon>Aspergillaceae</taxon>
        <taxon>Penicillium</taxon>
    </lineage>
</organism>